<protein>
    <submittedName>
        <fullName evidence="2">Protein phosphatase 2C domain-containing protein</fullName>
    </submittedName>
</protein>
<accession>A0A9D1QP25</accession>
<dbReference type="InterPro" id="IPR001932">
    <property type="entry name" value="PPM-type_phosphatase-like_dom"/>
</dbReference>
<evidence type="ECO:0000313" key="2">
    <source>
        <dbReference type="EMBL" id="HIW70712.1"/>
    </source>
</evidence>
<dbReference type="InterPro" id="IPR036457">
    <property type="entry name" value="PPM-type-like_dom_sf"/>
</dbReference>
<evidence type="ECO:0000259" key="1">
    <source>
        <dbReference type="Pfam" id="PF13672"/>
    </source>
</evidence>
<sequence length="117" mass="12676">MKTAFQSDIGRHRTQNQDRVALFTNEQGLFLIVIADGIGGNRRGDLAAELTTGSFGQAFTTTSSMTPAEASKWLVSQVQLINNKILTKSTEKQSYHGMGTTLVAAVIFEDEVVVANI</sequence>
<feature type="non-terminal residue" evidence="2">
    <location>
        <position position="117"/>
    </location>
</feature>
<proteinExistence type="predicted"/>
<dbReference type="SUPFAM" id="SSF81606">
    <property type="entry name" value="PP2C-like"/>
    <property type="match status" value="1"/>
</dbReference>
<dbReference type="Pfam" id="PF13672">
    <property type="entry name" value="PP2C_2"/>
    <property type="match status" value="1"/>
</dbReference>
<name>A0A9D1QP25_9LACO</name>
<dbReference type="EMBL" id="DXGK01000105">
    <property type="protein sequence ID" value="HIW70712.1"/>
    <property type="molecule type" value="Genomic_DNA"/>
</dbReference>
<dbReference type="Gene3D" id="3.60.40.10">
    <property type="entry name" value="PPM-type phosphatase domain"/>
    <property type="match status" value="1"/>
</dbReference>
<feature type="domain" description="PPM-type phosphatase" evidence="1">
    <location>
        <begin position="14"/>
        <end position="117"/>
    </location>
</feature>
<evidence type="ECO:0000313" key="3">
    <source>
        <dbReference type="Proteomes" id="UP000886878"/>
    </source>
</evidence>
<reference evidence="2" key="2">
    <citation type="submission" date="2021-04" db="EMBL/GenBank/DDBJ databases">
        <authorList>
            <person name="Gilroy R."/>
        </authorList>
    </citation>
    <scope>NUCLEOTIDE SEQUENCE</scope>
    <source>
        <strain evidence="2">ChiHejej3B27-2180</strain>
    </source>
</reference>
<reference evidence="2" key="1">
    <citation type="journal article" date="2021" name="PeerJ">
        <title>Extensive microbial diversity within the chicken gut microbiome revealed by metagenomics and culture.</title>
        <authorList>
            <person name="Gilroy R."/>
            <person name="Ravi A."/>
            <person name="Getino M."/>
            <person name="Pursley I."/>
            <person name="Horton D.L."/>
            <person name="Alikhan N.F."/>
            <person name="Baker D."/>
            <person name="Gharbi K."/>
            <person name="Hall N."/>
            <person name="Watson M."/>
            <person name="Adriaenssens E.M."/>
            <person name="Foster-Nyarko E."/>
            <person name="Jarju S."/>
            <person name="Secka A."/>
            <person name="Antonio M."/>
            <person name="Oren A."/>
            <person name="Chaudhuri R.R."/>
            <person name="La Ragione R."/>
            <person name="Hildebrand F."/>
            <person name="Pallen M.J."/>
        </authorList>
    </citation>
    <scope>NUCLEOTIDE SEQUENCE</scope>
    <source>
        <strain evidence="2">ChiHejej3B27-2180</strain>
    </source>
</reference>
<dbReference type="AlphaFoldDB" id="A0A9D1QP25"/>
<dbReference type="Proteomes" id="UP000886878">
    <property type="component" value="Unassembled WGS sequence"/>
</dbReference>
<gene>
    <name evidence="2" type="ORF">H9876_05030</name>
</gene>
<comment type="caution">
    <text evidence="2">The sequence shown here is derived from an EMBL/GenBank/DDBJ whole genome shotgun (WGS) entry which is preliminary data.</text>
</comment>
<organism evidence="2 3">
    <name type="scientific">Candidatus Limosilactobacillus merdipullorum</name>
    <dbReference type="NCBI Taxonomy" id="2838653"/>
    <lineage>
        <taxon>Bacteria</taxon>
        <taxon>Bacillati</taxon>
        <taxon>Bacillota</taxon>
        <taxon>Bacilli</taxon>
        <taxon>Lactobacillales</taxon>
        <taxon>Lactobacillaceae</taxon>
        <taxon>Limosilactobacillus</taxon>
    </lineage>
</organism>